<dbReference type="Proteomes" id="UP000499080">
    <property type="component" value="Unassembled WGS sequence"/>
</dbReference>
<dbReference type="EMBL" id="BGPR01040335">
    <property type="protein sequence ID" value="GBO16438.1"/>
    <property type="molecule type" value="Genomic_DNA"/>
</dbReference>
<evidence type="ECO:0000313" key="1">
    <source>
        <dbReference type="EMBL" id="GBO16438.1"/>
    </source>
</evidence>
<proteinExistence type="predicted"/>
<evidence type="ECO:0000313" key="2">
    <source>
        <dbReference type="Proteomes" id="UP000499080"/>
    </source>
</evidence>
<dbReference type="AlphaFoldDB" id="A0A4Y2UU84"/>
<reference evidence="1 2" key="1">
    <citation type="journal article" date="2019" name="Sci. Rep.">
        <title>Orb-weaving spider Araneus ventricosus genome elucidates the spidroin gene catalogue.</title>
        <authorList>
            <person name="Kono N."/>
            <person name="Nakamura H."/>
            <person name="Ohtoshi R."/>
            <person name="Moran D.A.P."/>
            <person name="Shinohara A."/>
            <person name="Yoshida Y."/>
            <person name="Fujiwara M."/>
            <person name="Mori M."/>
            <person name="Tomita M."/>
            <person name="Arakawa K."/>
        </authorList>
    </citation>
    <scope>NUCLEOTIDE SEQUENCE [LARGE SCALE GENOMIC DNA]</scope>
</reference>
<accession>A0A4Y2UU84</accession>
<protein>
    <submittedName>
        <fullName evidence="1">Uncharacterized protein</fullName>
    </submittedName>
</protein>
<comment type="caution">
    <text evidence="1">The sequence shown here is derived from an EMBL/GenBank/DDBJ whole genome shotgun (WGS) entry which is preliminary data.</text>
</comment>
<sequence length="105" mass="11548">MVHAARWYIPLCPTGSTRRLMVHSSESHRLYAPPEGTFKCETPVVHAAQWHIQVRTTAGARSPMVHSSVGDPQYAPPDGTFKCDGGTNVLNYDSESSCIWYAIAS</sequence>
<name>A0A4Y2UU84_ARAVE</name>
<keyword evidence="2" id="KW-1185">Reference proteome</keyword>
<gene>
    <name evidence="1" type="ORF">AVEN_235864_1</name>
</gene>
<organism evidence="1 2">
    <name type="scientific">Araneus ventricosus</name>
    <name type="common">Orbweaver spider</name>
    <name type="synonym">Epeira ventricosa</name>
    <dbReference type="NCBI Taxonomy" id="182803"/>
    <lineage>
        <taxon>Eukaryota</taxon>
        <taxon>Metazoa</taxon>
        <taxon>Ecdysozoa</taxon>
        <taxon>Arthropoda</taxon>
        <taxon>Chelicerata</taxon>
        <taxon>Arachnida</taxon>
        <taxon>Araneae</taxon>
        <taxon>Araneomorphae</taxon>
        <taxon>Entelegynae</taxon>
        <taxon>Araneoidea</taxon>
        <taxon>Araneidae</taxon>
        <taxon>Araneus</taxon>
    </lineage>
</organism>